<keyword evidence="4 6" id="KW-1133">Transmembrane helix</keyword>
<feature type="transmembrane region" description="Helical" evidence="6">
    <location>
        <begin position="138"/>
        <end position="159"/>
    </location>
</feature>
<reference evidence="7 8" key="1">
    <citation type="submission" date="2023-03" db="EMBL/GenBank/DDBJ databases">
        <title>Draft genome sequence of Thalassotalea insulae KCTC 62186T.</title>
        <authorList>
            <person name="Sawabe T."/>
        </authorList>
    </citation>
    <scope>NUCLEOTIDE SEQUENCE [LARGE SCALE GENOMIC DNA]</scope>
    <source>
        <strain evidence="7 8">KCTC 62186</strain>
    </source>
</reference>
<feature type="transmembrane region" description="Helical" evidence="6">
    <location>
        <begin position="179"/>
        <end position="197"/>
    </location>
</feature>
<evidence type="ECO:0000313" key="8">
    <source>
        <dbReference type="Proteomes" id="UP001157186"/>
    </source>
</evidence>
<feature type="transmembrane region" description="Helical" evidence="6">
    <location>
        <begin position="110"/>
        <end position="131"/>
    </location>
</feature>
<feature type="transmembrane region" description="Helical" evidence="6">
    <location>
        <begin position="68"/>
        <end position="90"/>
    </location>
</feature>
<keyword evidence="2" id="KW-1003">Cell membrane</keyword>
<protein>
    <recommendedName>
        <fullName evidence="9">LysE family translocator</fullName>
    </recommendedName>
</protein>
<dbReference type="Pfam" id="PF01810">
    <property type="entry name" value="LysE"/>
    <property type="match status" value="1"/>
</dbReference>
<dbReference type="Proteomes" id="UP001157186">
    <property type="component" value="Unassembled WGS sequence"/>
</dbReference>
<evidence type="ECO:0008006" key="9">
    <source>
        <dbReference type="Google" id="ProtNLM"/>
    </source>
</evidence>
<evidence type="ECO:0000256" key="3">
    <source>
        <dbReference type="ARBA" id="ARBA00022692"/>
    </source>
</evidence>
<comment type="subcellular location">
    <subcellularLocation>
        <location evidence="1">Cell membrane</location>
        <topology evidence="1">Multi-pass membrane protein</topology>
    </subcellularLocation>
</comment>
<evidence type="ECO:0000313" key="7">
    <source>
        <dbReference type="EMBL" id="GLX78667.1"/>
    </source>
</evidence>
<keyword evidence="5 6" id="KW-0472">Membrane</keyword>
<dbReference type="PANTHER" id="PTHR30086">
    <property type="entry name" value="ARGININE EXPORTER PROTEIN ARGO"/>
    <property type="match status" value="1"/>
</dbReference>
<dbReference type="PANTHER" id="PTHR30086:SF20">
    <property type="entry name" value="ARGININE EXPORTER PROTEIN ARGO-RELATED"/>
    <property type="match status" value="1"/>
</dbReference>
<evidence type="ECO:0000256" key="4">
    <source>
        <dbReference type="ARBA" id="ARBA00022989"/>
    </source>
</evidence>
<evidence type="ECO:0000256" key="1">
    <source>
        <dbReference type="ARBA" id="ARBA00004651"/>
    </source>
</evidence>
<comment type="caution">
    <text evidence="7">The sequence shown here is derived from an EMBL/GenBank/DDBJ whole genome shotgun (WGS) entry which is preliminary data.</text>
</comment>
<evidence type="ECO:0000256" key="6">
    <source>
        <dbReference type="SAM" id="Phobius"/>
    </source>
</evidence>
<dbReference type="RefSeq" id="WP_284244541.1">
    <property type="nucleotide sequence ID" value="NZ_BSST01000001.1"/>
</dbReference>
<evidence type="ECO:0000256" key="5">
    <source>
        <dbReference type="ARBA" id="ARBA00023136"/>
    </source>
</evidence>
<organism evidence="7 8">
    <name type="scientific">Thalassotalea insulae</name>
    <dbReference type="NCBI Taxonomy" id="2056778"/>
    <lineage>
        <taxon>Bacteria</taxon>
        <taxon>Pseudomonadati</taxon>
        <taxon>Pseudomonadota</taxon>
        <taxon>Gammaproteobacteria</taxon>
        <taxon>Alteromonadales</taxon>
        <taxon>Colwelliaceae</taxon>
        <taxon>Thalassotalea</taxon>
    </lineage>
</organism>
<accession>A0ABQ6GTI5</accession>
<evidence type="ECO:0000256" key="2">
    <source>
        <dbReference type="ARBA" id="ARBA00022475"/>
    </source>
</evidence>
<keyword evidence="8" id="KW-1185">Reference proteome</keyword>
<proteinExistence type="predicted"/>
<keyword evidence="3 6" id="KW-0812">Transmembrane</keyword>
<feature type="transmembrane region" description="Helical" evidence="6">
    <location>
        <begin position="39"/>
        <end position="61"/>
    </location>
</feature>
<sequence>MSIIIAMCLYALAMSISPGPVNLMVLASGVNHGVRHTMPFVLGAVIGFTLLLLVVGLGLGVVTAEHSVWLTTLCLTGNSFIFYLGAKLFSASVNVHQSEHLLPTFAQGMLLQWLNPKAWIASVAGVSAFNLIDAAEQLLVFVTLYFVICLFAMSSWALVGDKVSVYLNNQRRMLTFNRLMGSVLMLLALYLMTSFLLEGYS</sequence>
<dbReference type="EMBL" id="BSST01000001">
    <property type="protein sequence ID" value="GLX78667.1"/>
    <property type="molecule type" value="Genomic_DNA"/>
</dbReference>
<gene>
    <name evidence="7" type="ORF">tinsulaeT_20070</name>
</gene>
<name>A0ABQ6GTI5_9GAMM</name>
<dbReference type="InterPro" id="IPR001123">
    <property type="entry name" value="LeuE-type"/>
</dbReference>